<evidence type="ECO:0000313" key="1">
    <source>
        <dbReference type="EMBL" id="PUZ52477.1"/>
    </source>
</evidence>
<gene>
    <name evidence="1" type="ORF">GQ55_6G273100</name>
</gene>
<dbReference type="Proteomes" id="UP000244336">
    <property type="component" value="Chromosome 6"/>
</dbReference>
<dbReference type="Gramene" id="PUZ52477">
    <property type="protein sequence ID" value="PUZ52477"/>
    <property type="gene ID" value="GQ55_6G273100"/>
</dbReference>
<name>A0A2T7DA93_9POAL</name>
<dbReference type="AlphaFoldDB" id="A0A2T7DA93"/>
<accession>A0A2T7DA93</accession>
<dbReference type="EMBL" id="CM009754">
    <property type="protein sequence ID" value="PUZ52477.1"/>
    <property type="molecule type" value="Genomic_DNA"/>
</dbReference>
<reference evidence="1 2" key="1">
    <citation type="submission" date="2018-04" db="EMBL/GenBank/DDBJ databases">
        <title>WGS assembly of Panicum hallii var. hallii HAL2.</title>
        <authorList>
            <person name="Lovell J."/>
            <person name="Jenkins J."/>
            <person name="Lowry D."/>
            <person name="Mamidi S."/>
            <person name="Sreedasyam A."/>
            <person name="Weng X."/>
            <person name="Barry K."/>
            <person name="Bonette J."/>
            <person name="Campitelli B."/>
            <person name="Daum C."/>
            <person name="Gordon S."/>
            <person name="Gould B."/>
            <person name="Lipzen A."/>
            <person name="MacQueen A."/>
            <person name="Palacio-Mejia J."/>
            <person name="Plott C."/>
            <person name="Shakirov E."/>
            <person name="Shu S."/>
            <person name="Yoshinaga Y."/>
            <person name="Zane M."/>
            <person name="Rokhsar D."/>
            <person name="Grimwood J."/>
            <person name="Schmutz J."/>
            <person name="Juenger T."/>
        </authorList>
    </citation>
    <scope>NUCLEOTIDE SEQUENCE [LARGE SCALE GENOMIC DNA]</scope>
    <source>
        <strain evidence="2">cv. HAL2</strain>
    </source>
</reference>
<proteinExistence type="predicted"/>
<evidence type="ECO:0000313" key="2">
    <source>
        <dbReference type="Proteomes" id="UP000244336"/>
    </source>
</evidence>
<protein>
    <submittedName>
        <fullName evidence="1">Uncharacterized protein</fullName>
    </submittedName>
</protein>
<sequence>MDVRPGPSVALRRLFGSPSGPRLPAAMALSPSVPARRRRAPGPVVGWLEPPASSRWPPATCAACRFGTGGGCCPSLQRHPCLRRCKHQQFVPPRRKDRE</sequence>
<organism evidence="1 2">
    <name type="scientific">Panicum hallii var. hallii</name>
    <dbReference type="NCBI Taxonomy" id="1504633"/>
    <lineage>
        <taxon>Eukaryota</taxon>
        <taxon>Viridiplantae</taxon>
        <taxon>Streptophyta</taxon>
        <taxon>Embryophyta</taxon>
        <taxon>Tracheophyta</taxon>
        <taxon>Spermatophyta</taxon>
        <taxon>Magnoliopsida</taxon>
        <taxon>Liliopsida</taxon>
        <taxon>Poales</taxon>
        <taxon>Poaceae</taxon>
        <taxon>PACMAD clade</taxon>
        <taxon>Panicoideae</taxon>
        <taxon>Panicodae</taxon>
        <taxon>Paniceae</taxon>
        <taxon>Panicinae</taxon>
        <taxon>Panicum</taxon>
        <taxon>Panicum sect. Panicum</taxon>
    </lineage>
</organism>
<keyword evidence="2" id="KW-1185">Reference proteome</keyword>